<accession>A0A1F7H279</accession>
<name>A0A1F7H279_9BACT</name>
<feature type="transmembrane region" description="Helical" evidence="1">
    <location>
        <begin position="386"/>
        <end position="408"/>
    </location>
</feature>
<feature type="transmembrane region" description="Helical" evidence="1">
    <location>
        <begin position="122"/>
        <end position="141"/>
    </location>
</feature>
<evidence type="ECO:0000313" key="4">
    <source>
        <dbReference type="Proteomes" id="UP000178597"/>
    </source>
</evidence>
<feature type="transmembrane region" description="Helical" evidence="1">
    <location>
        <begin position="77"/>
        <end position="110"/>
    </location>
</feature>
<feature type="transmembrane region" description="Helical" evidence="1">
    <location>
        <begin position="208"/>
        <end position="228"/>
    </location>
</feature>
<feature type="transmembrane region" description="Helical" evidence="1">
    <location>
        <begin position="317"/>
        <end position="340"/>
    </location>
</feature>
<feature type="domain" description="DUF6798" evidence="2">
    <location>
        <begin position="429"/>
        <end position="492"/>
    </location>
</feature>
<keyword evidence="1" id="KW-0472">Membrane</keyword>
<evidence type="ECO:0000313" key="3">
    <source>
        <dbReference type="EMBL" id="OGK25321.1"/>
    </source>
</evidence>
<protein>
    <recommendedName>
        <fullName evidence="2">DUF6798 domain-containing protein</fullName>
    </recommendedName>
</protein>
<feature type="transmembrane region" description="Helical" evidence="1">
    <location>
        <begin position="292"/>
        <end position="311"/>
    </location>
</feature>
<dbReference type="Proteomes" id="UP000178597">
    <property type="component" value="Unassembled WGS sequence"/>
</dbReference>
<dbReference type="Pfam" id="PF20604">
    <property type="entry name" value="DUF6798"/>
    <property type="match status" value="1"/>
</dbReference>
<proteinExistence type="predicted"/>
<gene>
    <name evidence="3" type="ORF">A3C28_00880</name>
</gene>
<dbReference type="EMBL" id="MFZP01000069">
    <property type="protein sequence ID" value="OGK25321.1"/>
    <property type="molecule type" value="Genomic_DNA"/>
</dbReference>
<reference evidence="3 4" key="1">
    <citation type="journal article" date="2016" name="Nat. Commun.">
        <title>Thousands of microbial genomes shed light on interconnected biogeochemical processes in an aquifer system.</title>
        <authorList>
            <person name="Anantharaman K."/>
            <person name="Brown C.T."/>
            <person name="Hug L.A."/>
            <person name="Sharon I."/>
            <person name="Castelle C.J."/>
            <person name="Probst A.J."/>
            <person name="Thomas B.C."/>
            <person name="Singh A."/>
            <person name="Wilkins M.J."/>
            <person name="Karaoz U."/>
            <person name="Brodie E.L."/>
            <person name="Williams K.H."/>
            <person name="Hubbard S.S."/>
            <person name="Banfield J.F."/>
        </authorList>
    </citation>
    <scope>NUCLEOTIDE SEQUENCE [LARGE SCALE GENOMIC DNA]</scope>
</reference>
<keyword evidence="1" id="KW-0812">Transmembrane</keyword>
<feature type="transmembrane region" description="Helical" evidence="1">
    <location>
        <begin position="352"/>
        <end position="380"/>
    </location>
</feature>
<feature type="transmembrane region" description="Helical" evidence="1">
    <location>
        <begin position="262"/>
        <end position="280"/>
    </location>
</feature>
<organism evidence="3 4">
    <name type="scientific">Candidatus Roizmanbacteria bacterium RIFCSPHIGHO2_02_FULL_39_9</name>
    <dbReference type="NCBI Taxonomy" id="1802040"/>
    <lineage>
        <taxon>Bacteria</taxon>
        <taxon>Candidatus Roizmaniibacteriota</taxon>
    </lineage>
</organism>
<feature type="transmembrane region" description="Helical" evidence="1">
    <location>
        <begin position="20"/>
        <end position="41"/>
    </location>
</feature>
<dbReference type="AlphaFoldDB" id="A0A1F7H279"/>
<sequence length="560" mass="65861">MKRILSVVETLSLSVWNSTFYRHLLFFVASFFVIGSMGYYFGSFDQVVHIPFLKKFADPSLFPNDYFLDLRQYHYSFFWFFFIPLYRAGILEISMFIIYGIAIYLTFWALWGLSKTLFNNPVTSFLTVLTFSMPHLSFAAFPIFEFSLLNRTFVLPFLLIAINLYLKKKYIFSFLILGLMYNLHVISVNFVLFFFIFDSIIRIKRIGVRRLLVHLIFFIIAALPVLIWKFNSTPVGFAADWNWFLTMSNGMLEHLFYFNSQFYLSLLTLGGISLLILFFIAKRNISNQFNPVITNFIYAAIVVLCAVYITSTFYPSVIIIQSQIIRVGLYVLLFSYLYFIEYSVKLVKNNKISLFYFSILLIALIFSLSPLILLSIWLVLKFIRSKYAYLISIILLGGFLSFIFYLILKLGLWKPEIHIFPTQGALYDVELWAKNNTQKDAIFITPPHGWWLYSPEWRVVAERSTVVTLYDLLEIAFAPDYINLWKNRFQDIAPGAMEKFNGNVFENFKITKQAYYSLTTNDFKRLAKKYNVSYLLVEKQYTYDTLYFFANRLKSLEVNE</sequence>
<evidence type="ECO:0000256" key="1">
    <source>
        <dbReference type="SAM" id="Phobius"/>
    </source>
</evidence>
<keyword evidence="1" id="KW-1133">Transmembrane helix</keyword>
<comment type="caution">
    <text evidence="3">The sequence shown here is derived from an EMBL/GenBank/DDBJ whole genome shotgun (WGS) entry which is preliminary data.</text>
</comment>
<evidence type="ECO:0000259" key="2">
    <source>
        <dbReference type="Pfam" id="PF20604"/>
    </source>
</evidence>
<dbReference type="InterPro" id="IPR046477">
    <property type="entry name" value="DUF6798"/>
</dbReference>
<feature type="transmembrane region" description="Helical" evidence="1">
    <location>
        <begin position="172"/>
        <end position="196"/>
    </location>
</feature>